<evidence type="ECO:0000313" key="3">
    <source>
        <dbReference type="Proteomes" id="UP000223060"/>
    </source>
</evidence>
<dbReference type="Proteomes" id="UP000223060">
    <property type="component" value="Chromosome"/>
</dbReference>
<evidence type="ECO:0000313" key="1">
    <source>
        <dbReference type="EMBL" id="AQY49789.1"/>
    </source>
</evidence>
<proteinExistence type="predicted"/>
<dbReference type="EMBL" id="CP011102">
    <property type="protein sequence ID" value="AQY49789.1"/>
    <property type="molecule type" value="Genomic_DNA"/>
</dbReference>
<name>A0A1S7FQZ1_9LIST</name>
<organism evidence="1 3">
    <name type="scientific">Listeria weihenstephanensis</name>
    <dbReference type="NCBI Taxonomy" id="1006155"/>
    <lineage>
        <taxon>Bacteria</taxon>
        <taxon>Bacillati</taxon>
        <taxon>Bacillota</taxon>
        <taxon>Bacilli</taxon>
        <taxon>Bacillales</taxon>
        <taxon>Listeriaceae</taxon>
        <taxon>Listeria</taxon>
    </lineage>
</organism>
<reference evidence="2 4" key="3">
    <citation type="submission" date="2020-03" db="EMBL/GenBank/DDBJ databases">
        <title>Soil Listeria distribution.</title>
        <authorList>
            <person name="Liao J."/>
            <person name="Wiedmann M."/>
        </authorList>
    </citation>
    <scope>NUCLEOTIDE SEQUENCE [LARGE SCALE GENOMIC DNA]</scope>
    <source>
        <strain evidence="2 4">FSL L7-1523</strain>
    </source>
</reference>
<dbReference type="EMBL" id="JAARRL010000001">
    <property type="protein sequence ID" value="MBC1499028.1"/>
    <property type="molecule type" value="Genomic_DNA"/>
</dbReference>
<evidence type="ECO:0000313" key="2">
    <source>
        <dbReference type="EMBL" id="MBC1499028.1"/>
    </source>
</evidence>
<reference evidence="1" key="1">
    <citation type="submission" date="2015-03" db="EMBL/GenBank/DDBJ databases">
        <authorList>
            <person name="Murphy D."/>
        </authorList>
    </citation>
    <scope>NUCLEOTIDE SEQUENCE [LARGE SCALE GENOMIC DNA]</scope>
    <source>
        <strain evidence="1">WS 4560</strain>
    </source>
</reference>
<keyword evidence="3" id="KW-1185">Reference proteome</keyword>
<sequence>MIKITVGQGWQVYSDNRVRIYQEQDSNLAIFLDVKEYGDPAPLLIDLTDQSASITSIPHFVEKVEIRLAKEIVITWNIEPFKLSATEGVYEEME</sequence>
<reference evidence="3" key="2">
    <citation type="submission" date="2015-03" db="EMBL/GenBank/DDBJ databases">
        <authorList>
            <person name="Ferrari E."/>
            <person name="Walter M.C."/>
            <person name="Huptas C."/>
            <person name="Scherer S."/>
            <person name="Mueller-Herbst S."/>
        </authorList>
    </citation>
    <scope>NUCLEOTIDE SEQUENCE [LARGE SCALE GENOMIC DNA]</scope>
    <source>
        <strain evidence="3">LWP01</strain>
    </source>
</reference>
<protein>
    <submittedName>
        <fullName evidence="1">Uncharacterized protein</fullName>
    </submittedName>
</protein>
<dbReference type="Proteomes" id="UP000564536">
    <property type="component" value="Unassembled WGS sequence"/>
</dbReference>
<dbReference type="RefSeq" id="WP_036059065.1">
    <property type="nucleotide sequence ID" value="NZ_CP011102.1"/>
</dbReference>
<accession>A0A1S7FQZ1</accession>
<dbReference type="KEGG" id="lwi:UE46_01080"/>
<dbReference type="AlphaFoldDB" id="A0A1S7FQZ1"/>
<gene>
    <name evidence="2" type="ORF">HB943_00335</name>
    <name evidence="1" type="ORF">UE46_01080</name>
</gene>
<evidence type="ECO:0000313" key="4">
    <source>
        <dbReference type="Proteomes" id="UP000564536"/>
    </source>
</evidence>